<gene>
    <name evidence="2" type="ORF">CDL12_14129</name>
</gene>
<keyword evidence="1" id="KW-0472">Membrane</keyword>
<evidence type="ECO:0000256" key="1">
    <source>
        <dbReference type="SAM" id="Phobius"/>
    </source>
</evidence>
<evidence type="ECO:0000313" key="3">
    <source>
        <dbReference type="Proteomes" id="UP000231279"/>
    </source>
</evidence>
<evidence type="ECO:0000313" key="2">
    <source>
        <dbReference type="EMBL" id="PIN13249.1"/>
    </source>
</evidence>
<reference evidence="3" key="1">
    <citation type="journal article" date="2018" name="Gigascience">
        <title>Genome assembly of the Pink Ipe (Handroanthus impetiginosus, Bignoniaceae), a highly valued, ecologically keystone Neotropical timber forest tree.</title>
        <authorList>
            <person name="Silva-Junior O.B."/>
            <person name="Grattapaglia D."/>
            <person name="Novaes E."/>
            <person name="Collevatti R.G."/>
        </authorList>
    </citation>
    <scope>NUCLEOTIDE SEQUENCE [LARGE SCALE GENOMIC DNA]</scope>
    <source>
        <strain evidence="3">cv. UFG-1</strain>
    </source>
</reference>
<accession>A0A2G9H6W4</accession>
<name>A0A2G9H6W4_9LAMI</name>
<keyword evidence="1" id="KW-0812">Transmembrane</keyword>
<keyword evidence="3" id="KW-1185">Reference proteome</keyword>
<dbReference type="EMBL" id="NKXS01002515">
    <property type="protein sequence ID" value="PIN13249.1"/>
    <property type="molecule type" value="Genomic_DNA"/>
</dbReference>
<keyword evidence="1" id="KW-1133">Transmembrane helix</keyword>
<feature type="transmembrane region" description="Helical" evidence="1">
    <location>
        <begin position="12"/>
        <end position="32"/>
    </location>
</feature>
<dbReference type="Proteomes" id="UP000231279">
    <property type="component" value="Unassembled WGS sequence"/>
</dbReference>
<proteinExistence type="predicted"/>
<feature type="transmembrane region" description="Helical" evidence="1">
    <location>
        <begin position="38"/>
        <end position="66"/>
    </location>
</feature>
<sequence length="106" mass="12750">MLIMSCFEECKVIYFCISMNLVAFWQQTWGFLEPFGMVLFGVISYFALHQLLILFPYSSMVLMYYYTILSRRSFCCRTFHYLFIGCLCPLLDWNITCTFCYSFKLY</sequence>
<dbReference type="AlphaFoldDB" id="A0A2G9H6W4"/>
<protein>
    <submittedName>
        <fullName evidence="2">Uncharacterized protein</fullName>
    </submittedName>
</protein>
<feature type="transmembrane region" description="Helical" evidence="1">
    <location>
        <begin position="78"/>
        <end position="104"/>
    </location>
</feature>
<comment type="caution">
    <text evidence="2">The sequence shown here is derived from an EMBL/GenBank/DDBJ whole genome shotgun (WGS) entry which is preliminary data.</text>
</comment>
<organism evidence="2 3">
    <name type="scientific">Handroanthus impetiginosus</name>
    <dbReference type="NCBI Taxonomy" id="429701"/>
    <lineage>
        <taxon>Eukaryota</taxon>
        <taxon>Viridiplantae</taxon>
        <taxon>Streptophyta</taxon>
        <taxon>Embryophyta</taxon>
        <taxon>Tracheophyta</taxon>
        <taxon>Spermatophyta</taxon>
        <taxon>Magnoliopsida</taxon>
        <taxon>eudicotyledons</taxon>
        <taxon>Gunneridae</taxon>
        <taxon>Pentapetalae</taxon>
        <taxon>asterids</taxon>
        <taxon>lamiids</taxon>
        <taxon>Lamiales</taxon>
        <taxon>Bignoniaceae</taxon>
        <taxon>Crescentiina</taxon>
        <taxon>Tabebuia alliance</taxon>
        <taxon>Handroanthus</taxon>
    </lineage>
</organism>